<evidence type="ECO:0000256" key="2">
    <source>
        <dbReference type="ARBA" id="ARBA00022603"/>
    </source>
</evidence>
<dbReference type="Pfam" id="PF01189">
    <property type="entry name" value="Methyltr_RsmB-F"/>
    <property type="match status" value="1"/>
</dbReference>
<dbReference type="PROSITE" id="PS51686">
    <property type="entry name" value="SAM_MT_RSMB_NOP"/>
    <property type="match status" value="1"/>
</dbReference>
<keyword evidence="5 6" id="KW-0694">RNA-binding</keyword>
<dbReference type="InterPro" id="IPR001678">
    <property type="entry name" value="MeTrfase_RsmB-F_NOP2_dom"/>
</dbReference>
<dbReference type="PRINTS" id="PR02008">
    <property type="entry name" value="RCMTFAMILY"/>
</dbReference>
<keyword evidence="3 6" id="KW-0808">Transferase</keyword>
<evidence type="ECO:0000313" key="10">
    <source>
        <dbReference type="Proteomes" id="UP000277007"/>
    </source>
</evidence>
<feature type="binding site" evidence="6">
    <location>
        <position position="268"/>
    </location>
    <ligand>
        <name>S-adenosyl-L-methionine</name>
        <dbReference type="ChEBI" id="CHEBI:59789"/>
    </ligand>
</feature>
<dbReference type="InterPro" id="IPR023267">
    <property type="entry name" value="RCMT"/>
</dbReference>
<dbReference type="CDD" id="cd02440">
    <property type="entry name" value="AdoMet_MTases"/>
    <property type="match status" value="1"/>
</dbReference>
<reference evidence="9 10" key="1">
    <citation type="submission" date="2018-12" db="EMBL/GenBank/DDBJ databases">
        <authorList>
            <person name="Yang Y."/>
        </authorList>
    </citation>
    <scope>NUCLEOTIDE SEQUENCE [LARGE SCALE GENOMIC DNA]</scope>
    <source>
        <strain evidence="9 10">L-25-5w-1</strain>
    </source>
</reference>
<dbReference type="SUPFAM" id="SSF53335">
    <property type="entry name" value="S-adenosyl-L-methionine-dependent methyltransferases"/>
    <property type="match status" value="1"/>
</dbReference>
<comment type="caution">
    <text evidence="6">Lacks conserved residue(s) required for the propagation of feature annotation.</text>
</comment>
<dbReference type="Pfam" id="PF22458">
    <property type="entry name" value="RsmF-B_ferredox"/>
    <property type="match status" value="1"/>
</dbReference>
<evidence type="ECO:0000259" key="8">
    <source>
        <dbReference type="PROSITE" id="PS51686"/>
    </source>
</evidence>
<dbReference type="GO" id="GO:0001510">
    <property type="term" value="P:RNA methylation"/>
    <property type="evidence" value="ECO:0007669"/>
    <property type="project" value="InterPro"/>
</dbReference>
<dbReference type="EMBL" id="RXMA01000008">
    <property type="protein sequence ID" value="RTR20567.1"/>
    <property type="molecule type" value="Genomic_DNA"/>
</dbReference>
<evidence type="ECO:0000256" key="1">
    <source>
        <dbReference type="ARBA" id="ARBA00007494"/>
    </source>
</evidence>
<gene>
    <name evidence="9" type="ORF">EJ903_10620</name>
</gene>
<dbReference type="InterPro" id="IPR049560">
    <property type="entry name" value="MeTrfase_RsmB-F_NOP2_cat"/>
</dbReference>
<evidence type="ECO:0000256" key="5">
    <source>
        <dbReference type="ARBA" id="ARBA00022884"/>
    </source>
</evidence>
<dbReference type="PROSITE" id="PS01153">
    <property type="entry name" value="NOL1_NOP2_SUN"/>
    <property type="match status" value="1"/>
</dbReference>
<feature type="compositionally biased region" description="Acidic residues" evidence="7">
    <location>
        <begin position="437"/>
        <end position="460"/>
    </location>
</feature>
<dbReference type="AlphaFoldDB" id="A0A3S0K4S4"/>
<evidence type="ECO:0000313" key="9">
    <source>
        <dbReference type="EMBL" id="RTR20567.1"/>
    </source>
</evidence>
<dbReference type="PANTHER" id="PTHR22807">
    <property type="entry name" value="NOP2 YEAST -RELATED NOL1/NOP2/FMU SUN DOMAIN-CONTAINING"/>
    <property type="match status" value="1"/>
</dbReference>
<evidence type="ECO:0000256" key="6">
    <source>
        <dbReference type="PROSITE-ProRule" id="PRU01023"/>
    </source>
</evidence>
<name>A0A3S0K4S4_9PROT</name>
<proteinExistence type="inferred from homology"/>
<accession>A0A3S0K4S4</accession>
<dbReference type="OrthoDB" id="9810297at2"/>
<dbReference type="InterPro" id="IPR054728">
    <property type="entry name" value="RsmB-like_ferredoxin"/>
</dbReference>
<organism evidence="9 10">
    <name type="scientific">Azospirillum griseum</name>
    <dbReference type="NCBI Taxonomy" id="2496639"/>
    <lineage>
        <taxon>Bacteria</taxon>
        <taxon>Pseudomonadati</taxon>
        <taxon>Pseudomonadota</taxon>
        <taxon>Alphaproteobacteria</taxon>
        <taxon>Rhodospirillales</taxon>
        <taxon>Azospirillaceae</taxon>
        <taxon>Azospirillum</taxon>
    </lineage>
</organism>
<keyword evidence="4 6" id="KW-0949">S-adenosyl-L-methionine</keyword>
<dbReference type="RefSeq" id="WP_126614933.1">
    <property type="nucleotide sequence ID" value="NZ_JBHUCY010000077.1"/>
</dbReference>
<feature type="region of interest" description="Disordered" evidence="7">
    <location>
        <begin position="436"/>
        <end position="460"/>
    </location>
</feature>
<sequence>MTPAARLQAVIELLTDIDDITRPADAVMSAYFRNRRYIGSKDRTNIAQTTYAILRRHARLGWWIERTGHRPTPRARTLAYALLEERRNAGVVLEMFSGGKFAPERLSEKELALVGALDTHTLDHPEMPEAVRVECPDWAEAPIRATLGDRFTVEMEKLLDAAPLDLRINPLKANQASAIKALAKAQIVAETTQWSPFGLRVKGRPPLGGVDAFKDGLVEIQDEGSQLVALAVAPKPGHQVVDFCAGAGGKTLAIAAMMKNKGRVVACDVLAGRLKRAAERFRRAGLHNIEAHPLTSERDPWVKRHKRKFDRVLVDAPCSGTGTWRRNPDSRWRPLGPGLAELVPLQANILDSAARLVKPGGRLIYATCSLLFDENEGQIAAFLETHPDFTVKPVAEVWAEEGFGAVPCEGPYLRLTPARHDTDGFFAAVLDRKAEEPVESAETDEAAVDEAVETSDAETV</sequence>
<dbReference type="PANTHER" id="PTHR22807:SF53">
    <property type="entry name" value="RIBOSOMAL RNA SMALL SUBUNIT METHYLTRANSFERASE B-RELATED"/>
    <property type="match status" value="1"/>
</dbReference>
<dbReference type="Gene3D" id="3.30.70.1170">
    <property type="entry name" value="Sun protein, domain 3"/>
    <property type="match status" value="1"/>
</dbReference>
<keyword evidence="10" id="KW-1185">Reference proteome</keyword>
<dbReference type="Gene3D" id="3.40.50.150">
    <property type="entry name" value="Vaccinia Virus protein VP39"/>
    <property type="match status" value="1"/>
</dbReference>
<evidence type="ECO:0000256" key="3">
    <source>
        <dbReference type="ARBA" id="ARBA00022679"/>
    </source>
</evidence>
<protein>
    <submittedName>
        <fullName evidence="9">RsmB/NOP family class I SAM-dependent RNA methyltransferase</fullName>
    </submittedName>
</protein>
<dbReference type="Proteomes" id="UP000277007">
    <property type="component" value="Unassembled WGS sequence"/>
</dbReference>
<feature type="active site" description="Nucleophile" evidence="6">
    <location>
        <position position="368"/>
    </location>
</feature>
<feature type="domain" description="SAM-dependent MTase RsmB/NOP-type" evidence="8">
    <location>
        <begin position="154"/>
        <end position="433"/>
    </location>
</feature>
<evidence type="ECO:0000256" key="7">
    <source>
        <dbReference type="SAM" id="MobiDB-lite"/>
    </source>
</evidence>
<comment type="similarity">
    <text evidence="1 6">Belongs to the class I-like SAM-binding methyltransferase superfamily. RsmB/NOP family.</text>
</comment>
<keyword evidence="2 6" id="KW-0489">Methyltransferase</keyword>
<dbReference type="InterPro" id="IPR018314">
    <property type="entry name" value="RsmB/NOL1/NOP2-like_CS"/>
</dbReference>
<dbReference type="GO" id="GO:0008173">
    <property type="term" value="F:RNA methyltransferase activity"/>
    <property type="evidence" value="ECO:0007669"/>
    <property type="project" value="InterPro"/>
</dbReference>
<dbReference type="GO" id="GO:0003723">
    <property type="term" value="F:RNA binding"/>
    <property type="evidence" value="ECO:0007669"/>
    <property type="project" value="UniProtKB-UniRule"/>
</dbReference>
<comment type="caution">
    <text evidence="9">The sequence shown here is derived from an EMBL/GenBank/DDBJ whole genome shotgun (WGS) entry which is preliminary data.</text>
</comment>
<dbReference type="InterPro" id="IPR029063">
    <property type="entry name" value="SAM-dependent_MTases_sf"/>
</dbReference>
<evidence type="ECO:0000256" key="4">
    <source>
        <dbReference type="ARBA" id="ARBA00022691"/>
    </source>
</evidence>
<feature type="binding site" evidence="6">
    <location>
        <position position="315"/>
    </location>
    <ligand>
        <name>S-adenosyl-L-methionine</name>
        <dbReference type="ChEBI" id="CHEBI:59789"/>
    </ligand>
</feature>